<accession>A0A2Z5MYK7</accession>
<proteinExistence type="predicted"/>
<gene>
    <name evidence="2" type="ORF">CUJ89_17935</name>
</gene>
<dbReference type="EMBL" id="CP024903">
    <property type="protein sequence ID" value="AXF22435.1"/>
    <property type="molecule type" value="Genomic_DNA"/>
</dbReference>
<dbReference type="OrthoDB" id="9035435at2"/>
<protein>
    <submittedName>
        <fullName evidence="2">Uncharacterized protein</fullName>
    </submittedName>
</protein>
<dbReference type="AlphaFoldDB" id="A0A2Z5MYK7"/>
<evidence type="ECO:0000313" key="3">
    <source>
        <dbReference type="Proteomes" id="UP000253104"/>
    </source>
</evidence>
<dbReference type="Proteomes" id="UP000253104">
    <property type="component" value="Chromosome mHSR5_B"/>
</dbReference>
<feature type="region of interest" description="Disordered" evidence="1">
    <location>
        <begin position="1"/>
        <end position="55"/>
    </location>
</feature>
<sequence length="148" mass="15214">MKAHAPSFGRPGFATGPSGSSDAAAHACGSGGRAAARDHAARRGGRHGSTPYAGIVDDSEVDLERPIKCCDGIHSISHYLPAPAMCGAEALRGEQPIREILTAAATRTFAGTHPIAALPVVHAGRDTSGYADGRRSMCARRRIAASLS</sequence>
<evidence type="ECO:0000313" key="2">
    <source>
        <dbReference type="EMBL" id="AXF22435.1"/>
    </source>
</evidence>
<organism evidence="2 3">
    <name type="scientific">Burkholderia pyrrocinia</name>
    <name type="common">Pseudomonas pyrrocinia</name>
    <dbReference type="NCBI Taxonomy" id="60550"/>
    <lineage>
        <taxon>Bacteria</taxon>
        <taxon>Pseudomonadati</taxon>
        <taxon>Pseudomonadota</taxon>
        <taxon>Betaproteobacteria</taxon>
        <taxon>Burkholderiales</taxon>
        <taxon>Burkholderiaceae</taxon>
        <taxon>Burkholderia</taxon>
        <taxon>Burkholderia cepacia complex</taxon>
    </lineage>
</organism>
<name>A0A2Z5MYK7_BURPY</name>
<evidence type="ECO:0000256" key="1">
    <source>
        <dbReference type="SAM" id="MobiDB-lite"/>
    </source>
</evidence>
<reference evidence="2 3" key="1">
    <citation type="journal article" date="2018" name="ISME J.">
        <title>Involvement of Burkholderiaceae and sulfurous volatiles in disease-suppressive soils.</title>
        <authorList>
            <person name="Carrion V.J."/>
            <person name="Cordovez V."/>
            <person name="Tyc O."/>
            <person name="Etalo D.W."/>
            <person name="de Bruijn I."/>
            <person name="de Jager V.C."/>
            <person name="Medema M.H."/>
            <person name="Eberl L."/>
            <person name="Raaijmakers J.M."/>
        </authorList>
    </citation>
    <scope>NUCLEOTIDE SEQUENCE [LARGE SCALE GENOMIC DNA]</scope>
    <source>
        <strain evidence="3">mHSR5</strain>
    </source>
</reference>